<dbReference type="Proteomes" id="UP001558613">
    <property type="component" value="Unassembled WGS sequence"/>
</dbReference>
<protein>
    <recommendedName>
        <fullName evidence="3">Secreted protein</fullName>
    </recommendedName>
</protein>
<sequence>MSWSSPHVCVRVCLFSVFSLSGCFTYAWEVLVNRSLPEGDRHRDGVCVCVASRPSLSGHWVSRRLRGVCEGREEVCIGWRAEC</sequence>
<organism evidence="1 2">
    <name type="scientific">Cirrhinus molitorella</name>
    <name type="common">mud carp</name>
    <dbReference type="NCBI Taxonomy" id="172907"/>
    <lineage>
        <taxon>Eukaryota</taxon>
        <taxon>Metazoa</taxon>
        <taxon>Chordata</taxon>
        <taxon>Craniata</taxon>
        <taxon>Vertebrata</taxon>
        <taxon>Euteleostomi</taxon>
        <taxon>Actinopterygii</taxon>
        <taxon>Neopterygii</taxon>
        <taxon>Teleostei</taxon>
        <taxon>Ostariophysi</taxon>
        <taxon>Cypriniformes</taxon>
        <taxon>Cyprinidae</taxon>
        <taxon>Labeoninae</taxon>
        <taxon>Labeonini</taxon>
        <taxon>Cirrhinus</taxon>
    </lineage>
</organism>
<gene>
    <name evidence="1" type="ORF">QQF64_009349</name>
</gene>
<keyword evidence="2" id="KW-1185">Reference proteome</keyword>
<dbReference type="EMBL" id="JAYMGO010000016">
    <property type="protein sequence ID" value="KAL1258772.1"/>
    <property type="molecule type" value="Genomic_DNA"/>
</dbReference>
<reference evidence="1 2" key="1">
    <citation type="submission" date="2023-09" db="EMBL/GenBank/DDBJ databases">
        <authorList>
            <person name="Wang M."/>
        </authorList>
    </citation>
    <scope>NUCLEOTIDE SEQUENCE [LARGE SCALE GENOMIC DNA]</scope>
    <source>
        <strain evidence="1">GT-2023</strain>
        <tissue evidence="1">Liver</tissue>
    </source>
</reference>
<evidence type="ECO:0000313" key="2">
    <source>
        <dbReference type="Proteomes" id="UP001558613"/>
    </source>
</evidence>
<evidence type="ECO:0000313" key="1">
    <source>
        <dbReference type="EMBL" id="KAL1258772.1"/>
    </source>
</evidence>
<proteinExistence type="predicted"/>
<accession>A0ABR3M0X2</accession>
<comment type="caution">
    <text evidence="1">The sequence shown here is derived from an EMBL/GenBank/DDBJ whole genome shotgun (WGS) entry which is preliminary data.</text>
</comment>
<evidence type="ECO:0008006" key="3">
    <source>
        <dbReference type="Google" id="ProtNLM"/>
    </source>
</evidence>
<name>A0ABR3M0X2_9TELE</name>